<dbReference type="AlphaFoldDB" id="A0A7C9TRA3"/>
<gene>
    <name evidence="6" type="ORF">G3T37_07310</name>
</gene>
<evidence type="ECO:0000259" key="4">
    <source>
        <dbReference type="Pfam" id="PF00669"/>
    </source>
</evidence>
<keyword evidence="6" id="KW-0282">Flagellum</keyword>
<dbReference type="InterPro" id="IPR001029">
    <property type="entry name" value="Flagellin_N"/>
</dbReference>
<dbReference type="GO" id="GO:0005198">
    <property type="term" value="F:structural molecule activity"/>
    <property type="evidence" value="ECO:0007669"/>
    <property type="project" value="UniProtKB-UniRule"/>
</dbReference>
<dbReference type="Pfam" id="PF00700">
    <property type="entry name" value="Flagellin_C"/>
    <property type="match status" value="1"/>
</dbReference>
<evidence type="ECO:0000313" key="6">
    <source>
        <dbReference type="EMBL" id="NEM91162.1"/>
    </source>
</evidence>
<name>A0A7C9TRA3_9MICO</name>
<keyword evidence="6" id="KW-0969">Cilium</keyword>
<accession>A0A7C9TRA3</accession>
<keyword evidence="7" id="KW-1185">Reference proteome</keyword>
<dbReference type="Pfam" id="PF00669">
    <property type="entry name" value="Flagellin_N"/>
    <property type="match status" value="1"/>
</dbReference>
<sequence>MLSRLTSQMMMGSSQRNLQLGLLDLNRIQQQGTSQKTISKPSDDPAAMAASLAVRAQQRANDQYTANVNDGSAWLATLDNSLGSVSGLLRRVQSLTVQGSNSGAMDQSARDAIATEIDSIKQELMGEANTTYLGRTVYAGNSDAGVAFNPDYSFTGSSAQGVQRRISATTTVTVDADGSAVFGTGSTSAFALLDTISSNLRSGTDVSSQLDAIASRLDAVTNQRSIVGAKYNQLTTAKANLVSESDSLESTRSSVEDVDLSKVVIDLKTQETNYQSALAVTARALQPSLMSFLQ</sequence>
<comment type="similarity">
    <text evidence="1 3">Belongs to the bacterial flagellin family.</text>
</comment>
<dbReference type="PANTHER" id="PTHR42792:SF1">
    <property type="entry name" value="FLAGELLAR HOOK-ASSOCIATED PROTEIN 3"/>
    <property type="match status" value="1"/>
</dbReference>
<dbReference type="InterPro" id="IPR001492">
    <property type="entry name" value="Flagellin"/>
</dbReference>
<evidence type="ECO:0000256" key="3">
    <source>
        <dbReference type="RuleBase" id="RU362073"/>
    </source>
</evidence>
<organism evidence="6 7">
    <name type="scientific">Galbitalea soli</name>
    <dbReference type="NCBI Taxonomy" id="1268042"/>
    <lineage>
        <taxon>Bacteria</taxon>
        <taxon>Bacillati</taxon>
        <taxon>Actinomycetota</taxon>
        <taxon>Actinomycetes</taxon>
        <taxon>Micrococcales</taxon>
        <taxon>Microbacteriaceae</taxon>
        <taxon>Galbitalea</taxon>
    </lineage>
</organism>
<dbReference type="Gene3D" id="1.20.1330.10">
    <property type="entry name" value="f41 fragment of flagellin, N-terminal domain"/>
    <property type="match status" value="1"/>
</dbReference>
<feature type="domain" description="Flagellin N-terminal" evidence="4">
    <location>
        <begin position="8"/>
        <end position="140"/>
    </location>
</feature>
<evidence type="ECO:0000256" key="1">
    <source>
        <dbReference type="ARBA" id="ARBA00005709"/>
    </source>
</evidence>
<comment type="function">
    <text evidence="3">Flagellin is the subunit protein which polymerizes to form the filaments of bacterial flagella.</text>
</comment>
<evidence type="ECO:0000313" key="7">
    <source>
        <dbReference type="Proteomes" id="UP000479756"/>
    </source>
</evidence>
<protein>
    <recommendedName>
        <fullName evidence="3">Flagellin</fullName>
    </recommendedName>
</protein>
<dbReference type="PANTHER" id="PTHR42792">
    <property type="entry name" value="FLAGELLIN"/>
    <property type="match status" value="1"/>
</dbReference>
<keyword evidence="6" id="KW-0966">Cell projection</keyword>
<dbReference type="InterPro" id="IPR046358">
    <property type="entry name" value="Flagellin_C"/>
</dbReference>
<dbReference type="GO" id="GO:0009288">
    <property type="term" value="C:bacterial-type flagellum"/>
    <property type="evidence" value="ECO:0007669"/>
    <property type="project" value="UniProtKB-SubCell"/>
</dbReference>
<dbReference type="GO" id="GO:0005576">
    <property type="term" value="C:extracellular region"/>
    <property type="evidence" value="ECO:0007669"/>
    <property type="project" value="UniProtKB-SubCell"/>
</dbReference>
<feature type="domain" description="Flagellin C-terminal" evidence="5">
    <location>
        <begin position="210"/>
        <end position="293"/>
    </location>
</feature>
<reference evidence="6 7" key="1">
    <citation type="journal article" date="2014" name="Int. J. Syst. Evol. Microbiol.">
        <title>Description of Galbitalea soli gen. nov., sp. nov., and Frondihabitans sucicola sp. nov.</title>
        <authorList>
            <person name="Kim S.J."/>
            <person name="Lim J.M."/>
            <person name="Ahn J.H."/>
            <person name="Weon H.Y."/>
            <person name="Hamada M."/>
            <person name="Suzuki K."/>
            <person name="Ahn T.Y."/>
            <person name="Kwon S.W."/>
        </authorList>
    </citation>
    <scope>NUCLEOTIDE SEQUENCE [LARGE SCALE GENOMIC DNA]</scope>
    <source>
        <strain evidence="6 7">NBRC 108727</strain>
    </source>
</reference>
<evidence type="ECO:0000259" key="5">
    <source>
        <dbReference type="Pfam" id="PF00700"/>
    </source>
</evidence>
<keyword evidence="3" id="KW-0964">Secreted</keyword>
<proteinExistence type="inferred from homology"/>
<comment type="caution">
    <text evidence="6">The sequence shown here is derived from an EMBL/GenBank/DDBJ whole genome shotgun (WGS) entry which is preliminary data.</text>
</comment>
<comment type="subcellular location">
    <subcellularLocation>
        <location evidence="3">Secreted</location>
    </subcellularLocation>
    <subcellularLocation>
        <location evidence="3">Bacterial flagellum</location>
    </subcellularLocation>
</comment>
<dbReference type="Proteomes" id="UP000479756">
    <property type="component" value="Unassembled WGS sequence"/>
</dbReference>
<evidence type="ECO:0000256" key="2">
    <source>
        <dbReference type="ARBA" id="ARBA00023143"/>
    </source>
</evidence>
<dbReference type="RefSeq" id="WP_163472844.1">
    <property type="nucleotide sequence ID" value="NZ_JAAGWZ010000002.1"/>
</dbReference>
<keyword evidence="2 3" id="KW-0975">Bacterial flagellum</keyword>
<dbReference type="EMBL" id="JAAGWZ010000002">
    <property type="protein sequence ID" value="NEM91162.1"/>
    <property type="molecule type" value="Genomic_DNA"/>
</dbReference>
<dbReference type="SUPFAM" id="SSF64518">
    <property type="entry name" value="Phase 1 flagellin"/>
    <property type="match status" value="1"/>
</dbReference>